<proteinExistence type="predicted"/>
<sequence>MESLWNQLDQFTDAPTKQMLQALVKRKQKFENYAAQCRRWRWASLICLGLLCVMIMIKSSEPQLILQEILSHTFYLFWMLATAFAYCTSYYFKKKEEKSETDFHKLRCEIIQKSTDLWPQPDKWKARESVFHMMKHKYDINLYFESK</sequence>
<evidence type="ECO:0000313" key="2">
    <source>
        <dbReference type="EMBL" id="KIU11435.1"/>
    </source>
</evidence>
<organism evidence="2 4">
    <name type="scientific">Bacillus subtilis</name>
    <dbReference type="NCBI Taxonomy" id="1423"/>
    <lineage>
        <taxon>Bacteria</taxon>
        <taxon>Bacillati</taxon>
        <taxon>Bacillota</taxon>
        <taxon>Bacilli</taxon>
        <taxon>Bacillales</taxon>
        <taxon>Bacillaceae</taxon>
        <taxon>Bacillus</taxon>
    </lineage>
</organism>
<dbReference type="AlphaFoldDB" id="A0A0D1KR37"/>
<evidence type="ECO:0000313" key="3">
    <source>
        <dbReference type="EMBL" id="WHM21884.1"/>
    </source>
</evidence>
<keyword evidence="1" id="KW-1133">Transmembrane helix</keyword>
<reference evidence="3" key="2">
    <citation type="submission" date="2023-05" db="EMBL/GenBank/DDBJ databases">
        <title>Complete genome sequence of Bacillus subtilis SRCM117797 isolated from Soybean paste.</title>
        <authorList>
            <person name="Abraha H.B."/>
            <person name="Kim K.-P."/>
            <person name="Ryu M.-S."/>
            <person name="Jeong D.-Y."/>
        </authorList>
    </citation>
    <scope>NUCLEOTIDE SEQUENCE</scope>
    <source>
        <strain evidence="3">SRCM117797</strain>
    </source>
</reference>
<dbReference type="PATRIC" id="fig|1423.173.peg.2085"/>
<feature type="transmembrane region" description="Helical" evidence="1">
    <location>
        <begin position="69"/>
        <end position="92"/>
    </location>
</feature>
<evidence type="ECO:0000256" key="1">
    <source>
        <dbReference type="SAM" id="Phobius"/>
    </source>
</evidence>
<dbReference type="EMBL" id="CP125292">
    <property type="protein sequence ID" value="WHM21884.1"/>
    <property type="molecule type" value="Genomic_DNA"/>
</dbReference>
<reference evidence="2 4" key="1">
    <citation type="submission" date="2014-12" db="EMBL/GenBank/DDBJ databases">
        <title>Comparative genome analysis of Bacillus coagulans HM-08, Clostridium butyricum HM-68, Bacillus subtilis HM-66 and Bacillus licheniformis BL-09.</title>
        <authorList>
            <person name="Zhang H."/>
        </authorList>
    </citation>
    <scope>NUCLEOTIDE SEQUENCE [LARGE SCALE GENOMIC DNA]</scope>
    <source>
        <strain evidence="2 4">HM-66</strain>
    </source>
</reference>
<feature type="transmembrane region" description="Helical" evidence="1">
    <location>
        <begin position="40"/>
        <end position="57"/>
    </location>
</feature>
<dbReference type="EMBL" id="JXBC01000003">
    <property type="protein sequence ID" value="KIU11435.1"/>
    <property type="molecule type" value="Genomic_DNA"/>
</dbReference>
<dbReference type="InterPro" id="IPR020210">
    <property type="entry name" value="Uncharacterised_YpbF_TM"/>
</dbReference>
<name>A0A0D1KR37_BACIU</name>
<dbReference type="Proteomes" id="UP001229422">
    <property type="component" value="Chromosome"/>
</dbReference>
<keyword evidence="1" id="KW-0812">Transmembrane</keyword>
<dbReference type="STRING" id="483913.AN935_11210"/>
<keyword evidence="1" id="KW-0472">Membrane</keyword>
<dbReference type="RefSeq" id="WP_043857735.1">
    <property type="nucleotide sequence ID" value="NZ_CP061870.1"/>
</dbReference>
<gene>
    <name evidence="3" type="primary">ypbF</name>
    <name evidence="3" type="ORF">QL281_01910</name>
    <name evidence="2" type="ORF">SC09_Contig24orf00419</name>
</gene>
<dbReference type="Pfam" id="PF10864">
    <property type="entry name" value="DUF2663"/>
    <property type="match status" value="1"/>
</dbReference>
<dbReference type="Proteomes" id="UP000032247">
    <property type="component" value="Unassembled WGS sequence"/>
</dbReference>
<protein>
    <submittedName>
        <fullName evidence="3">YpbF family protein</fullName>
    </submittedName>
</protein>
<accession>A0A0D1KR37</accession>
<evidence type="ECO:0000313" key="4">
    <source>
        <dbReference type="Proteomes" id="UP000032247"/>
    </source>
</evidence>